<comment type="cofactor">
    <cofactor evidence="1">
        <name>pyridoxal 5'-phosphate</name>
        <dbReference type="ChEBI" id="CHEBI:597326"/>
    </cofactor>
</comment>
<dbReference type="Gene3D" id="3.90.1150.10">
    <property type="entry name" value="Aspartate Aminotransferase, domain 1"/>
    <property type="match status" value="1"/>
</dbReference>
<dbReference type="InterPro" id="IPR010970">
    <property type="entry name" value="Cys_dSase_SufS"/>
</dbReference>
<dbReference type="CDD" id="cd06453">
    <property type="entry name" value="SufS_like"/>
    <property type="match status" value="1"/>
</dbReference>
<dbReference type="AlphaFoldDB" id="A0A0J8GRC5"/>
<keyword evidence="5" id="KW-0663">Pyridoxal phosphate</keyword>
<sequence length="400" mass="44656">MNTANLKSFFPFFKHNPDLTYLDNAATTQICQPALTAINEYYCRSHSNVHRSSHTTAKANTNQFEQVRQKLAHWLNADSSKEIIWTKGATEAANLLAYSLSNQFSSGDEVITSITEHHANFVTWQQMCIKLNLKLKIVRLTDDLKIDLTHLESLITPKTKVLALAHVANATGVKQPIEEAISIAREINPETLCVIDGSQAVCHLNLDVKQIDADFYFFSGHKMFAGTGIGVLYGKQIRLEQLNPFHFGGEMVNQVSVEATSFNQLPYKFEAGTPNIAAVFALGATVDFLSEIQTDTVRQRESQLIDYLLHQLQQVPNLSILAKHDLVGAVSFNISNWHPSDVSEILSQMNIALRVGKHCAMPLFNEINQDGSVRVSISLYNDKQDIDKLIAALLDLENFL</sequence>
<dbReference type="STRING" id="1513271.XM47_09500"/>
<evidence type="ECO:0000256" key="1">
    <source>
        <dbReference type="ARBA" id="ARBA00001933"/>
    </source>
</evidence>
<dbReference type="PATRIC" id="fig|1513271.3.peg.1931"/>
<keyword evidence="4" id="KW-0808">Transferase</keyword>
<dbReference type="GO" id="GO:0031071">
    <property type="term" value="F:cysteine desulfurase activity"/>
    <property type="evidence" value="ECO:0007669"/>
    <property type="project" value="UniProtKB-EC"/>
</dbReference>
<dbReference type="Pfam" id="PF00266">
    <property type="entry name" value="Aminotran_5"/>
    <property type="match status" value="1"/>
</dbReference>
<dbReference type="PANTHER" id="PTHR43586:SF8">
    <property type="entry name" value="CYSTEINE DESULFURASE 1, CHLOROPLASTIC"/>
    <property type="match status" value="1"/>
</dbReference>
<evidence type="ECO:0000313" key="9">
    <source>
        <dbReference type="Proteomes" id="UP000037600"/>
    </source>
</evidence>
<evidence type="ECO:0000256" key="3">
    <source>
        <dbReference type="ARBA" id="ARBA00012239"/>
    </source>
</evidence>
<evidence type="ECO:0000313" key="8">
    <source>
        <dbReference type="EMBL" id="KMT65375.1"/>
    </source>
</evidence>
<dbReference type="GO" id="GO:0006534">
    <property type="term" value="P:cysteine metabolic process"/>
    <property type="evidence" value="ECO:0007669"/>
    <property type="project" value="InterPro"/>
</dbReference>
<feature type="domain" description="Aminotransferase class V" evidence="7">
    <location>
        <begin position="20"/>
        <end position="389"/>
    </location>
</feature>
<dbReference type="PANTHER" id="PTHR43586">
    <property type="entry name" value="CYSTEINE DESULFURASE"/>
    <property type="match status" value="1"/>
</dbReference>
<dbReference type="InterPro" id="IPR000192">
    <property type="entry name" value="Aminotrans_V_dom"/>
</dbReference>
<accession>A0A0J8GRC5</accession>
<dbReference type="SUPFAM" id="SSF53383">
    <property type="entry name" value="PLP-dependent transferases"/>
    <property type="match status" value="1"/>
</dbReference>
<evidence type="ECO:0000256" key="4">
    <source>
        <dbReference type="ARBA" id="ARBA00022679"/>
    </source>
</evidence>
<proteinExistence type="inferred from homology"/>
<comment type="catalytic activity">
    <reaction evidence="6">
        <text>(sulfur carrier)-H + L-cysteine = (sulfur carrier)-SH + L-alanine</text>
        <dbReference type="Rhea" id="RHEA:43892"/>
        <dbReference type="Rhea" id="RHEA-COMP:14737"/>
        <dbReference type="Rhea" id="RHEA-COMP:14739"/>
        <dbReference type="ChEBI" id="CHEBI:29917"/>
        <dbReference type="ChEBI" id="CHEBI:35235"/>
        <dbReference type="ChEBI" id="CHEBI:57972"/>
        <dbReference type="ChEBI" id="CHEBI:64428"/>
        <dbReference type="EC" id="2.8.1.7"/>
    </reaction>
</comment>
<comment type="caution">
    <text evidence="8">The sequence shown here is derived from an EMBL/GenBank/DDBJ whole genome shotgun (WGS) entry which is preliminary data.</text>
</comment>
<dbReference type="GO" id="GO:0030170">
    <property type="term" value="F:pyridoxal phosphate binding"/>
    <property type="evidence" value="ECO:0007669"/>
    <property type="project" value="InterPro"/>
</dbReference>
<evidence type="ECO:0000259" key="7">
    <source>
        <dbReference type="Pfam" id="PF00266"/>
    </source>
</evidence>
<evidence type="ECO:0000256" key="5">
    <source>
        <dbReference type="ARBA" id="ARBA00022898"/>
    </source>
</evidence>
<dbReference type="InterPro" id="IPR015424">
    <property type="entry name" value="PyrdxlP-dep_Trfase"/>
</dbReference>
<protein>
    <recommendedName>
        <fullName evidence="3">cysteine desulfurase</fullName>
        <ecNumber evidence="3">2.8.1.7</ecNumber>
    </recommendedName>
</protein>
<dbReference type="Gene3D" id="3.40.640.10">
    <property type="entry name" value="Type I PLP-dependent aspartate aminotransferase-like (Major domain)"/>
    <property type="match status" value="1"/>
</dbReference>
<keyword evidence="9" id="KW-1185">Reference proteome</keyword>
<comment type="similarity">
    <text evidence="2">Belongs to the class-V pyridoxal-phosphate-dependent aminotransferase family. Csd subfamily.</text>
</comment>
<dbReference type="EMBL" id="LAZL01000012">
    <property type="protein sequence ID" value="KMT65375.1"/>
    <property type="molecule type" value="Genomic_DNA"/>
</dbReference>
<dbReference type="InterPro" id="IPR015422">
    <property type="entry name" value="PyrdxlP-dep_Trfase_small"/>
</dbReference>
<evidence type="ECO:0000256" key="6">
    <source>
        <dbReference type="ARBA" id="ARBA00050776"/>
    </source>
</evidence>
<reference evidence="8 9" key="1">
    <citation type="submission" date="2015-04" db="EMBL/GenBank/DDBJ databases">
        <title>Draft Genome Sequence of the Novel Agar-Digesting Marine Bacterium Q1.</title>
        <authorList>
            <person name="Li Y."/>
            <person name="Li D."/>
            <person name="Chen G."/>
            <person name="Du Z."/>
        </authorList>
    </citation>
    <scope>NUCLEOTIDE SEQUENCE [LARGE SCALE GENOMIC DNA]</scope>
    <source>
        <strain evidence="8 9">Q1</strain>
    </source>
</reference>
<dbReference type="Proteomes" id="UP000037600">
    <property type="component" value="Unassembled WGS sequence"/>
</dbReference>
<dbReference type="InterPro" id="IPR015421">
    <property type="entry name" value="PyrdxlP-dep_Trfase_major"/>
</dbReference>
<gene>
    <name evidence="8" type="ORF">XM47_09500</name>
</gene>
<organism evidence="8 9">
    <name type="scientific">Catenovulum maritimum</name>
    <dbReference type="NCBI Taxonomy" id="1513271"/>
    <lineage>
        <taxon>Bacteria</taxon>
        <taxon>Pseudomonadati</taxon>
        <taxon>Pseudomonadota</taxon>
        <taxon>Gammaproteobacteria</taxon>
        <taxon>Alteromonadales</taxon>
        <taxon>Alteromonadaceae</taxon>
        <taxon>Catenovulum</taxon>
    </lineage>
</organism>
<name>A0A0J8GRC5_9ALTE</name>
<evidence type="ECO:0000256" key="2">
    <source>
        <dbReference type="ARBA" id="ARBA00010447"/>
    </source>
</evidence>
<dbReference type="EC" id="2.8.1.7" evidence="3"/>